<dbReference type="KEGG" id="ntd:EGO55_07305"/>
<reference evidence="1 2" key="1">
    <citation type="submission" date="2013-09" db="EMBL/GenBank/DDBJ databases">
        <title>Whole genome shotgun sequence of Novosphingobium tardaugens NBRC 16725.</title>
        <authorList>
            <person name="Isaki S."/>
            <person name="Hosoyama A."/>
            <person name="Tsuchikane K."/>
            <person name="Katsumata H."/>
            <person name="Ando Y."/>
            <person name="Yamazaki S."/>
            <person name="Fujita N."/>
        </authorList>
    </citation>
    <scope>NUCLEOTIDE SEQUENCE [LARGE SCALE GENOMIC DNA]</scope>
    <source>
        <strain evidence="1 2">NBRC 16725</strain>
    </source>
</reference>
<protein>
    <recommendedName>
        <fullName evidence="3">DUF72 domain-containing protein</fullName>
    </recommendedName>
</protein>
<evidence type="ECO:0000313" key="2">
    <source>
        <dbReference type="Proteomes" id="UP000016568"/>
    </source>
</evidence>
<accession>U2YPM8</accession>
<dbReference type="AlphaFoldDB" id="U2YPM8"/>
<dbReference type="EMBL" id="BASZ01000010">
    <property type="protein sequence ID" value="GAD50627.1"/>
    <property type="molecule type" value="Genomic_DNA"/>
</dbReference>
<dbReference type="Gene3D" id="3.20.20.410">
    <property type="entry name" value="Protein of unknown function UPF0759"/>
    <property type="match status" value="1"/>
</dbReference>
<dbReference type="PANTHER" id="PTHR30348:SF4">
    <property type="entry name" value="DUF72 DOMAIN-CONTAINING PROTEIN"/>
    <property type="match status" value="1"/>
</dbReference>
<dbReference type="OrthoDB" id="9780310at2"/>
<dbReference type="RefSeq" id="WP_021691445.1">
    <property type="nucleotide sequence ID" value="NZ_BASZ01000010.1"/>
</dbReference>
<organism evidence="1 2">
    <name type="scientific">Caenibius tardaugens NBRC 16725</name>
    <dbReference type="NCBI Taxonomy" id="1219035"/>
    <lineage>
        <taxon>Bacteria</taxon>
        <taxon>Pseudomonadati</taxon>
        <taxon>Pseudomonadota</taxon>
        <taxon>Alphaproteobacteria</taxon>
        <taxon>Sphingomonadales</taxon>
        <taxon>Erythrobacteraceae</taxon>
        <taxon>Caenibius</taxon>
    </lineage>
</organism>
<keyword evidence="2" id="KW-1185">Reference proteome</keyword>
<evidence type="ECO:0008006" key="3">
    <source>
        <dbReference type="Google" id="ProtNLM"/>
    </source>
</evidence>
<dbReference type="InterPro" id="IPR002763">
    <property type="entry name" value="DUF72"/>
</dbReference>
<dbReference type="SUPFAM" id="SSF117396">
    <property type="entry name" value="TM1631-like"/>
    <property type="match status" value="1"/>
</dbReference>
<gene>
    <name evidence="1" type="ORF">NT2_10_00720</name>
</gene>
<comment type="caution">
    <text evidence="1">The sequence shown here is derived from an EMBL/GenBank/DDBJ whole genome shotgun (WGS) entry which is preliminary data.</text>
</comment>
<dbReference type="InterPro" id="IPR036520">
    <property type="entry name" value="UPF0759_sf"/>
</dbReference>
<sequence>MAKAAANRAGGARVHVGIGGWSYEPWRGLFYPKGLPQARELAHVGEHLTATEINATFYGRQKPASFAKWRDAVPDHFVFAVKGSRYCTVRKNLAEAGESVANFVDQGIVELGDKLGPINWQLASTKTFDADEIAAFLALLPASHEGLPLRHAIEARHESFGDPAFFALLRKAGVAVILADSEKYPAFDEAADKAPFVYARLQNAQAGLELGYPAAELDRWATRARGWAQAGRDTFVFFINGAKERAPAAAQALIAWLEK</sequence>
<name>U2YPM8_9SPHN</name>
<evidence type="ECO:0000313" key="1">
    <source>
        <dbReference type="EMBL" id="GAD50627.1"/>
    </source>
</evidence>
<dbReference type="PANTHER" id="PTHR30348">
    <property type="entry name" value="UNCHARACTERIZED PROTEIN YECE"/>
    <property type="match status" value="1"/>
</dbReference>
<dbReference type="Proteomes" id="UP000016568">
    <property type="component" value="Unassembled WGS sequence"/>
</dbReference>
<dbReference type="Pfam" id="PF01904">
    <property type="entry name" value="DUF72"/>
    <property type="match status" value="1"/>
</dbReference>
<dbReference type="eggNOG" id="COG1801">
    <property type="taxonomic scope" value="Bacteria"/>
</dbReference>
<proteinExistence type="predicted"/>